<proteinExistence type="predicted"/>
<dbReference type="Proteomes" id="UP000286954">
    <property type="component" value="Chromosome"/>
</dbReference>
<dbReference type="GO" id="GO:0016787">
    <property type="term" value="F:hydrolase activity"/>
    <property type="evidence" value="ECO:0007669"/>
    <property type="project" value="InterPro"/>
</dbReference>
<organism evidence="2 3">
    <name type="scientific">Glycocaulis alkaliphilus</name>
    <dbReference type="NCBI Taxonomy" id="1434191"/>
    <lineage>
        <taxon>Bacteria</taxon>
        <taxon>Pseudomonadati</taxon>
        <taxon>Pseudomonadota</taxon>
        <taxon>Alphaproteobacteria</taxon>
        <taxon>Maricaulales</taxon>
        <taxon>Maricaulaceae</taxon>
        <taxon>Glycocaulis</taxon>
    </lineage>
</organism>
<evidence type="ECO:0000313" key="2">
    <source>
        <dbReference type="EMBL" id="AZU02625.1"/>
    </source>
</evidence>
<dbReference type="RefSeq" id="WP_127565094.1">
    <property type="nucleotide sequence ID" value="NZ_BMFB01000004.1"/>
</dbReference>
<evidence type="ECO:0000313" key="3">
    <source>
        <dbReference type="Proteomes" id="UP000286954"/>
    </source>
</evidence>
<accession>A0A3T0E5I0</accession>
<dbReference type="OrthoDB" id="9771666at2"/>
<dbReference type="KEGG" id="gak:X907_0075"/>
<dbReference type="EMBL" id="CP018911">
    <property type="protein sequence ID" value="AZU02625.1"/>
    <property type="molecule type" value="Genomic_DNA"/>
</dbReference>
<dbReference type="PANTHER" id="PTHR46623:SF6">
    <property type="entry name" value="ALPHA_BETA-HYDROLASES SUPERFAMILY PROTEIN"/>
    <property type="match status" value="1"/>
</dbReference>
<dbReference type="SUPFAM" id="SSF53474">
    <property type="entry name" value="alpha/beta-Hydrolases"/>
    <property type="match status" value="1"/>
</dbReference>
<dbReference type="Gene3D" id="3.40.50.1820">
    <property type="entry name" value="alpha/beta hydrolase"/>
    <property type="match status" value="1"/>
</dbReference>
<name>A0A3T0E5I0_9PROT</name>
<dbReference type="InterPro" id="IPR002925">
    <property type="entry name" value="Dienelactn_hydro"/>
</dbReference>
<dbReference type="PANTHER" id="PTHR46623">
    <property type="entry name" value="CARBOXYMETHYLENEBUTENOLIDASE-RELATED"/>
    <property type="match status" value="1"/>
</dbReference>
<dbReference type="AlphaFoldDB" id="A0A3T0E5I0"/>
<evidence type="ECO:0000259" key="1">
    <source>
        <dbReference type="Pfam" id="PF01738"/>
    </source>
</evidence>
<sequence>MPAETLTIKTADGSFSAYARGKGPAIIVIQEIFGINQVMRDICDDLAASGYRAICPDLFWRIEPGIELTDQTDAEWKQAFDLFGKFDPDKGVEDIAATIAHARGEGAEKVGAVGFCLGGLLAYLTACRTDCDASVGYYGVGIQDRLGEGGKITSPLLLHIAGKDQFVPPEAQKAILDGLKSNPKVEMHLYPERDHAFARVGGAHYHGEDAEAANNRTIAFFEKHLG</sequence>
<reference evidence="2 3" key="1">
    <citation type="submission" date="2016-12" db="EMBL/GenBank/DDBJ databases">
        <title>The genome of dimorphic prosthecate Glycocaulis alkaliphilus 6b-8t, isolated from crude oil dictates its adaptability in petroleum environments.</title>
        <authorList>
            <person name="Wu X.-L."/>
            <person name="Geng S."/>
        </authorList>
    </citation>
    <scope>NUCLEOTIDE SEQUENCE [LARGE SCALE GENOMIC DNA]</scope>
    <source>
        <strain evidence="2 3">6B-8</strain>
    </source>
</reference>
<protein>
    <submittedName>
        <fullName evidence="2">Arboxymethylenebutenolidase</fullName>
    </submittedName>
</protein>
<feature type="domain" description="Dienelactone hydrolase" evidence="1">
    <location>
        <begin position="22"/>
        <end position="224"/>
    </location>
</feature>
<dbReference type="InterPro" id="IPR029058">
    <property type="entry name" value="AB_hydrolase_fold"/>
</dbReference>
<gene>
    <name evidence="2" type="ORF">X907_0075</name>
</gene>
<dbReference type="InterPro" id="IPR051049">
    <property type="entry name" value="Dienelactone_hydrolase-like"/>
</dbReference>
<keyword evidence="3" id="KW-1185">Reference proteome</keyword>
<dbReference type="Pfam" id="PF01738">
    <property type="entry name" value="DLH"/>
    <property type="match status" value="1"/>
</dbReference>